<dbReference type="EMBL" id="QGGO01000034">
    <property type="protein sequence ID" value="PWK17628.1"/>
    <property type="molecule type" value="Genomic_DNA"/>
</dbReference>
<proteinExistence type="predicted"/>
<protein>
    <submittedName>
        <fullName evidence="3">Putative repeat protein (TIGR01451 family)</fullName>
    </submittedName>
</protein>
<dbReference type="RefSeq" id="WP_109745002.1">
    <property type="nucleotide sequence ID" value="NZ_QGGO01000034.1"/>
</dbReference>
<keyword evidence="1" id="KW-0472">Membrane</keyword>
<reference evidence="3 4" key="1">
    <citation type="submission" date="2018-05" db="EMBL/GenBank/DDBJ databases">
        <title>Genomic Encyclopedia of Archaeal and Bacterial Type Strains, Phase II (KMG-II): from individual species to whole genera.</title>
        <authorList>
            <person name="Goeker M."/>
        </authorList>
    </citation>
    <scope>NUCLEOTIDE SEQUENCE [LARGE SCALE GENOMIC DNA]</scope>
    <source>
        <strain evidence="3 4">DSM 22214</strain>
    </source>
</reference>
<keyword evidence="1" id="KW-1133">Transmembrane helix</keyword>
<keyword evidence="4" id="KW-1185">Reference proteome</keyword>
<dbReference type="AlphaFoldDB" id="A0A316DJ44"/>
<evidence type="ECO:0000313" key="4">
    <source>
        <dbReference type="Proteomes" id="UP000245489"/>
    </source>
</evidence>
<gene>
    <name evidence="3" type="ORF">LV89_04344</name>
</gene>
<accession>A0A316DJ44</accession>
<name>A0A316DJ44_9BACT</name>
<dbReference type="Pfam" id="PF01345">
    <property type="entry name" value="DUF11"/>
    <property type="match status" value="1"/>
</dbReference>
<dbReference type="InterPro" id="IPR001434">
    <property type="entry name" value="OmcB-like_DUF11"/>
</dbReference>
<evidence type="ECO:0000313" key="3">
    <source>
        <dbReference type="EMBL" id="PWK17628.1"/>
    </source>
</evidence>
<evidence type="ECO:0000256" key="1">
    <source>
        <dbReference type="SAM" id="Phobius"/>
    </source>
</evidence>
<dbReference type="InterPro" id="IPR047589">
    <property type="entry name" value="DUF11_rpt"/>
</dbReference>
<sequence length="380" mass="41339">MKTITEKIKPSRIKHDIGYLFWSIMMGFVLTISSPTFSQNRLECNYKAGTFNMTLTGHTTGIGFSSRLVLTDNNGTIKYVTPVNSTTFQNVLAGNYLAYGITYENALYVPNLDVGKNINLVSACYKTVVVPTNICDCNNSTGNFTSLAINIAIGKTVSYALTDGKGKILLIKMNPTFEGNPDGVYNIIPITYQEGTYPLNFEIGKDISLITGINMTIEKATGFVACLPQKPILDITKNAPNAAVVENAFNYTLTIKNIGNTATQDIITVTDTLQQGLTFQKTVSSDSWNCQSNIVIVNNSTRTLVTCQSSNVIIPNDSQTIIFSVVAQKTGLFINQAFANGGGSIGYSSSNKVQTVVKDKTDCKEICVPFTVIKKTKKSF</sequence>
<keyword evidence="1" id="KW-0812">Transmembrane</keyword>
<dbReference type="NCBIfam" id="TIGR01451">
    <property type="entry name" value="B_ant_repeat"/>
    <property type="match status" value="1"/>
</dbReference>
<dbReference type="OrthoDB" id="9773411at2"/>
<feature type="domain" description="DUF11" evidence="2">
    <location>
        <begin position="233"/>
        <end position="340"/>
    </location>
</feature>
<dbReference type="Proteomes" id="UP000245489">
    <property type="component" value="Unassembled WGS sequence"/>
</dbReference>
<feature type="transmembrane region" description="Helical" evidence="1">
    <location>
        <begin position="20"/>
        <end position="37"/>
    </location>
</feature>
<organism evidence="3 4">
    <name type="scientific">Arcicella aurantiaca</name>
    <dbReference type="NCBI Taxonomy" id="591202"/>
    <lineage>
        <taxon>Bacteria</taxon>
        <taxon>Pseudomonadati</taxon>
        <taxon>Bacteroidota</taxon>
        <taxon>Cytophagia</taxon>
        <taxon>Cytophagales</taxon>
        <taxon>Flectobacillaceae</taxon>
        <taxon>Arcicella</taxon>
    </lineage>
</organism>
<comment type="caution">
    <text evidence="3">The sequence shown here is derived from an EMBL/GenBank/DDBJ whole genome shotgun (WGS) entry which is preliminary data.</text>
</comment>
<evidence type="ECO:0000259" key="2">
    <source>
        <dbReference type="Pfam" id="PF01345"/>
    </source>
</evidence>